<comment type="caution">
    <text evidence="2">The sequence shown here is derived from an EMBL/GenBank/DDBJ whole genome shotgun (WGS) entry which is preliminary data.</text>
</comment>
<dbReference type="PANTHER" id="PTHR12161">
    <property type="entry name" value="IST1 FAMILY MEMBER"/>
    <property type="match status" value="1"/>
</dbReference>
<evidence type="ECO:0000256" key="1">
    <source>
        <dbReference type="ARBA" id="ARBA00005536"/>
    </source>
</evidence>
<dbReference type="EMBL" id="JAKOGI010000006">
    <property type="protein sequence ID" value="KAJ8452136.1"/>
    <property type="molecule type" value="Genomic_DNA"/>
</dbReference>
<dbReference type="PANTHER" id="PTHR12161:SF13">
    <property type="entry name" value="REGULATOR OF VPS4 ACTIVITY IN THE MVB PATHWAY PROTEIN"/>
    <property type="match status" value="1"/>
</dbReference>
<evidence type="ECO:0008006" key="4">
    <source>
        <dbReference type="Google" id="ProtNLM"/>
    </source>
</evidence>
<dbReference type="GO" id="GO:0015031">
    <property type="term" value="P:protein transport"/>
    <property type="evidence" value="ECO:0007669"/>
    <property type="project" value="InterPro"/>
</dbReference>
<dbReference type="OrthoDB" id="29853at2759"/>
<dbReference type="InterPro" id="IPR005061">
    <property type="entry name" value="Ist1"/>
</dbReference>
<comment type="similarity">
    <text evidence="1">Belongs to the IST1 family.</text>
</comment>
<organism evidence="2 3">
    <name type="scientific">Carnegiea gigantea</name>
    <dbReference type="NCBI Taxonomy" id="171969"/>
    <lineage>
        <taxon>Eukaryota</taxon>
        <taxon>Viridiplantae</taxon>
        <taxon>Streptophyta</taxon>
        <taxon>Embryophyta</taxon>
        <taxon>Tracheophyta</taxon>
        <taxon>Spermatophyta</taxon>
        <taxon>Magnoliopsida</taxon>
        <taxon>eudicotyledons</taxon>
        <taxon>Gunneridae</taxon>
        <taxon>Pentapetalae</taxon>
        <taxon>Caryophyllales</taxon>
        <taxon>Cactineae</taxon>
        <taxon>Cactaceae</taxon>
        <taxon>Cactoideae</taxon>
        <taxon>Echinocereeae</taxon>
        <taxon>Carnegiea</taxon>
    </lineage>
</organism>
<gene>
    <name evidence="2" type="ORF">Cgig2_016717</name>
</gene>
<protein>
    <recommendedName>
        <fullName evidence="4">IST1 homolog</fullName>
    </recommendedName>
</protein>
<dbReference type="Pfam" id="PF03398">
    <property type="entry name" value="Ist1"/>
    <property type="match status" value="1"/>
</dbReference>
<dbReference type="InterPro" id="IPR042277">
    <property type="entry name" value="IST1-like"/>
</dbReference>
<accession>A0A9Q1L0F3</accession>
<keyword evidence="3" id="KW-1185">Reference proteome</keyword>
<dbReference type="AlphaFoldDB" id="A0A9Q1L0F3"/>
<name>A0A9Q1L0F3_9CARY</name>
<evidence type="ECO:0000313" key="2">
    <source>
        <dbReference type="EMBL" id="KAJ8452136.1"/>
    </source>
</evidence>
<reference evidence="2" key="1">
    <citation type="submission" date="2022-04" db="EMBL/GenBank/DDBJ databases">
        <title>Carnegiea gigantea Genome sequencing and assembly v2.</title>
        <authorList>
            <person name="Copetti D."/>
            <person name="Sanderson M.J."/>
            <person name="Burquez A."/>
            <person name="Wojciechowski M.F."/>
        </authorList>
    </citation>
    <scope>NUCLEOTIDE SEQUENCE</scope>
    <source>
        <strain evidence="2">SGP5-SGP5p</strain>
        <tissue evidence="2">Aerial part</tissue>
    </source>
</reference>
<dbReference type="Proteomes" id="UP001153076">
    <property type="component" value="Unassembled WGS sequence"/>
</dbReference>
<evidence type="ECO:0000313" key="3">
    <source>
        <dbReference type="Proteomes" id="UP001153076"/>
    </source>
</evidence>
<proteinExistence type="inferred from homology"/>
<dbReference type="Gene3D" id="1.20.1260.60">
    <property type="entry name" value="Vacuolar protein sorting-associated protein Ist1"/>
    <property type="match status" value="1"/>
</dbReference>
<dbReference type="FunFam" id="1.20.1260.60:FF:000003">
    <property type="entry name" value="IST1-like protein isoform A"/>
    <property type="match status" value="1"/>
</dbReference>
<sequence>MQFLVLLNIHDSFCSKTALNLAKSRVKLLKNKREIQIKRMRRELAQLLQSGQDQTARIRCIRRVPVEHVAREEKMMVAYELIEIYCELIVARMPIIESQKNCPLDLKEAITSLMFAAQRCGDIPELQDISKNFTAKYGKDFATAAIELCPQCGVCRTLVEKLSVRAPDSQMKLKILNAIAEEHDVKWEPKEPEYEDPVLSIDMSKDPHGFLINLLGLLKVRFPWRVHNAPVGKKNVELNSASSSGNQEVRECGVAGLMQTSSCNCKCDDWDVKASCLSEFSHSKQRLHSKIRESDTILESSVLSMLAQAIETINRYWR</sequence>